<dbReference type="CDD" id="cd00821">
    <property type="entry name" value="PH"/>
    <property type="match status" value="1"/>
</dbReference>
<dbReference type="SUPFAM" id="SSF50729">
    <property type="entry name" value="PH domain-like"/>
    <property type="match status" value="1"/>
</dbReference>
<dbReference type="InterPro" id="IPR011993">
    <property type="entry name" value="PH-like_dom_sf"/>
</dbReference>
<dbReference type="OrthoDB" id="18554at2759"/>
<dbReference type="PROSITE" id="PS50003">
    <property type="entry name" value="PH_DOMAIN"/>
    <property type="match status" value="1"/>
</dbReference>
<dbReference type="AlphaFoldDB" id="A0A8J4PSH8"/>
<keyword evidence="1" id="KW-0812">Transmembrane</keyword>
<name>A0A8J4PSH8_9MYCE</name>
<sequence length="302" mass="35817">MTEMEETYEAVLFSQLTNDEGHQHPWEKKYLVMDHHSLTFRESKEDTIRRGVIYLSDVVYCEVSEVPNPDHENILEIKTRSRSTYLFSFESESQMRTWETVFNRHKGVMTQRDLEPPPPPPSQRAHKKERYTISKFIENRRIFGGMWMVYLFIVYTIVLVVLFSVLWTQYVLPLRDITQESSTCYIHSAQAEYRWKKNYFLNIRVTYTTQEGEVLDNWMQQACAGKQCPSFMEENYIPGTEVKCYYDADDKNFVFFNLKPFVNWRYSICFGISGGLFAPWIICVLVIGTMSRKKIKEMLMCC</sequence>
<organism evidence="3 4">
    <name type="scientific">Polysphondylium violaceum</name>
    <dbReference type="NCBI Taxonomy" id="133409"/>
    <lineage>
        <taxon>Eukaryota</taxon>
        <taxon>Amoebozoa</taxon>
        <taxon>Evosea</taxon>
        <taxon>Eumycetozoa</taxon>
        <taxon>Dictyostelia</taxon>
        <taxon>Dictyosteliales</taxon>
        <taxon>Dictyosteliaceae</taxon>
        <taxon>Polysphondylium</taxon>
    </lineage>
</organism>
<evidence type="ECO:0000256" key="1">
    <source>
        <dbReference type="SAM" id="Phobius"/>
    </source>
</evidence>
<evidence type="ECO:0000313" key="3">
    <source>
        <dbReference type="EMBL" id="KAF2073713.1"/>
    </source>
</evidence>
<feature type="transmembrane region" description="Helical" evidence="1">
    <location>
        <begin position="264"/>
        <end position="288"/>
    </location>
</feature>
<feature type="domain" description="PH" evidence="2">
    <location>
        <begin position="5"/>
        <end position="107"/>
    </location>
</feature>
<gene>
    <name evidence="3" type="ORF">CYY_004972</name>
</gene>
<keyword evidence="4" id="KW-1185">Reference proteome</keyword>
<dbReference type="Proteomes" id="UP000695562">
    <property type="component" value="Unassembled WGS sequence"/>
</dbReference>
<protein>
    <recommendedName>
        <fullName evidence="2">PH domain-containing protein</fullName>
    </recommendedName>
</protein>
<dbReference type="EMBL" id="AJWJ01000187">
    <property type="protein sequence ID" value="KAF2073713.1"/>
    <property type="molecule type" value="Genomic_DNA"/>
</dbReference>
<keyword evidence="1" id="KW-1133">Transmembrane helix</keyword>
<feature type="transmembrane region" description="Helical" evidence="1">
    <location>
        <begin position="147"/>
        <end position="167"/>
    </location>
</feature>
<reference evidence="3" key="1">
    <citation type="submission" date="2020-01" db="EMBL/GenBank/DDBJ databases">
        <title>Development of genomics and gene disruption for Polysphondylium violaceum indicates a role for the polyketide synthase stlB in stalk morphogenesis.</title>
        <authorList>
            <person name="Narita B."/>
            <person name="Kawabe Y."/>
            <person name="Kin K."/>
            <person name="Saito T."/>
            <person name="Gibbs R."/>
            <person name="Kuspa A."/>
            <person name="Muzny D."/>
            <person name="Queller D."/>
            <person name="Richards S."/>
            <person name="Strassman J."/>
            <person name="Sucgang R."/>
            <person name="Worley K."/>
            <person name="Schaap P."/>
        </authorList>
    </citation>
    <scope>NUCLEOTIDE SEQUENCE</scope>
    <source>
        <strain evidence="3">QSvi11</strain>
    </source>
</reference>
<evidence type="ECO:0000259" key="2">
    <source>
        <dbReference type="PROSITE" id="PS50003"/>
    </source>
</evidence>
<dbReference type="InterPro" id="IPR001849">
    <property type="entry name" value="PH_domain"/>
</dbReference>
<proteinExistence type="predicted"/>
<keyword evidence="1" id="KW-0472">Membrane</keyword>
<dbReference type="Pfam" id="PF00169">
    <property type="entry name" value="PH"/>
    <property type="match status" value="1"/>
</dbReference>
<dbReference type="Gene3D" id="2.30.29.30">
    <property type="entry name" value="Pleckstrin-homology domain (PH domain)/Phosphotyrosine-binding domain (PTB)"/>
    <property type="match status" value="1"/>
</dbReference>
<evidence type="ECO:0000313" key="4">
    <source>
        <dbReference type="Proteomes" id="UP000695562"/>
    </source>
</evidence>
<comment type="caution">
    <text evidence="3">The sequence shown here is derived from an EMBL/GenBank/DDBJ whole genome shotgun (WGS) entry which is preliminary data.</text>
</comment>
<dbReference type="SMART" id="SM00233">
    <property type="entry name" value="PH"/>
    <property type="match status" value="1"/>
</dbReference>
<accession>A0A8J4PSH8</accession>